<feature type="transmembrane region" description="Helical" evidence="1">
    <location>
        <begin position="273"/>
        <end position="294"/>
    </location>
</feature>
<feature type="transmembrane region" description="Helical" evidence="1">
    <location>
        <begin position="243"/>
        <end position="261"/>
    </location>
</feature>
<feature type="transmembrane region" description="Helical" evidence="1">
    <location>
        <begin position="218"/>
        <end position="237"/>
    </location>
</feature>
<dbReference type="InterPro" id="IPR007820">
    <property type="entry name" value="AbrB_fam"/>
</dbReference>
<gene>
    <name evidence="2" type="ORF">C8N44_10554</name>
</gene>
<dbReference type="InterPro" id="IPR017516">
    <property type="entry name" value="AbrB_dup"/>
</dbReference>
<feature type="transmembrane region" description="Helical" evidence="1">
    <location>
        <begin position="193"/>
        <end position="211"/>
    </location>
</feature>
<keyword evidence="3" id="KW-1185">Reference proteome</keyword>
<sequence>MGRFSTAFLLTTCVMLSLGATGGGLAVWLGLPMPWMLGSLIASGALVLFVRPRTLETYVFPEQLRVVFVALIGVMIGTQVTPELAGLAGELPVTMVGLAFFVVMAHGGNALIFRRIGGYSRATAFYAATPGGLMESIMLGEGAGADTRILTAQQFLRIILVITFLPLGLSLWVGEPVGSAAGMRAASSQGEASLWNVLLIFAAAGAGLAVAHRIHLPAAQLTGPLLIAATCTVTGVVDLHLPVWLIALAQMVIGVTLGLRFHGTDMALLRRCAWLAVLSVVYMLLLGGSFAVILHMLTGIAFLHLFISFAPGGVAEMSVIALSLAANPALVSFHHIARIIMTTIEVSSAGRLLKMRD</sequence>
<dbReference type="NCBIfam" id="TIGR03082">
    <property type="entry name" value="Gneg_AbrB_dup"/>
    <property type="match status" value="1"/>
</dbReference>
<feature type="transmembrane region" description="Helical" evidence="1">
    <location>
        <begin position="155"/>
        <end position="173"/>
    </location>
</feature>
<comment type="caution">
    <text evidence="2">The sequence shown here is derived from an EMBL/GenBank/DDBJ whole genome shotgun (WGS) entry which is preliminary data.</text>
</comment>
<proteinExistence type="predicted"/>
<keyword evidence="1" id="KW-0812">Transmembrane</keyword>
<dbReference type="RefSeq" id="WP_107975117.1">
    <property type="nucleotide sequence ID" value="NZ_BMEZ01000005.1"/>
</dbReference>
<feature type="transmembrane region" description="Helical" evidence="1">
    <location>
        <begin position="300"/>
        <end position="325"/>
    </location>
</feature>
<organism evidence="2 3">
    <name type="scientific">Allosediminivita pacifica</name>
    <dbReference type="NCBI Taxonomy" id="1267769"/>
    <lineage>
        <taxon>Bacteria</taxon>
        <taxon>Pseudomonadati</taxon>
        <taxon>Pseudomonadota</taxon>
        <taxon>Alphaproteobacteria</taxon>
        <taxon>Rhodobacterales</taxon>
        <taxon>Paracoccaceae</taxon>
        <taxon>Allosediminivita</taxon>
    </lineage>
</organism>
<protein>
    <recommendedName>
        <fullName evidence="4">Ammonia monooxygenase</fullName>
    </recommendedName>
</protein>
<accession>A0A2T6B2E3</accession>
<keyword evidence="1" id="KW-0472">Membrane</keyword>
<evidence type="ECO:0000313" key="3">
    <source>
        <dbReference type="Proteomes" id="UP000244069"/>
    </source>
</evidence>
<dbReference type="GO" id="GO:0010468">
    <property type="term" value="P:regulation of gene expression"/>
    <property type="evidence" value="ECO:0007669"/>
    <property type="project" value="InterPro"/>
</dbReference>
<dbReference type="PANTHER" id="PTHR38457:SF1">
    <property type="entry name" value="REGULATOR ABRB-RELATED"/>
    <property type="match status" value="1"/>
</dbReference>
<dbReference type="PIRSF" id="PIRSF038991">
    <property type="entry name" value="Protein_AbrB"/>
    <property type="match status" value="1"/>
</dbReference>
<feature type="transmembrane region" description="Helical" evidence="1">
    <location>
        <begin position="93"/>
        <end position="113"/>
    </location>
</feature>
<dbReference type="Pfam" id="PF05145">
    <property type="entry name" value="AbrB"/>
    <property type="match status" value="1"/>
</dbReference>
<evidence type="ECO:0000256" key="1">
    <source>
        <dbReference type="SAM" id="Phobius"/>
    </source>
</evidence>
<dbReference type="AlphaFoldDB" id="A0A2T6B2E3"/>
<evidence type="ECO:0008006" key="4">
    <source>
        <dbReference type="Google" id="ProtNLM"/>
    </source>
</evidence>
<dbReference type="PANTHER" id="PTHR38457">
    <property type="entry name" value="REGULATOR ABRB-RELATED"/>
    <property type="match status" value="1"/>
</dbReference>
<name>A0A2T6B2E3_9RHOB</name>
<dbReference type="Proteomes" id="UP000244069">
    <property type="component" value="Unassembled WGS sequence"/>
</dbReference>
<feature type="transmembrane region" description="Helical" evidence="1">
    <location>
        <begin position="35"/>
        <end position="52"/>
    </location>
</feature>
<dbReference type="EMBL" id="QBKN01000005">
    <property type="protein sequence ID" value="PTX50195.1"/>
    <property type="molecule type" value="Genomic_DNA"/>
</dbReference>
<dbReference type="GO" id="GO:0016020">
    <property type="term" value="C:membrane"/>
    <property type="evidence" value="ECO:0007669"/>
    <property type="project" value="InterPro"/>
</dbReference>
<feature type="transmembrane region" description="Helical" evidence="1">
    <location>
        <begin position="64"/>
        <end position="81"/>
    </location>
</feature>
<evidence type="ECO:0000313" key="2">
    <source>
        <dbReference type="EMBL" id="PTX50195.1"/>
    </source>
</evidence>
<keyword evidence="1" id="KW-1133">Transmembrane helix</keyword>
<reference evidence="2 3" key="1">
    <citation type="submission" date="2018-04" db="EMBL/GenBank/DDBJ databases">
        <title>Genomic Encyclopedia of Archaeal and Bacterial Type Strains, Phase II (KMG-II): from individual species to whole genera.</title>
        <authorList>
            <person name="Goeker M."/>
        </authorList>
    </citation>
    <scope>NUCLEOTIDE SEQUENCE [LARGE SCALE GENOMIC DNA]</scope>
    <source>
        <strain evidence="2 3">DSM 29329</strain>
    </source>
</reference>
<dbReference type="OrthoDB" id="7157734at2"/>